<dbReference type="EMBL" id="JBJUIK010000014">
    <property type="protein sequence ID" value="KAL3504698.1"/>
    <property type="molecule type" value="Genomic_DNA"/>
</dbReference>
<comment type="caution">
    <text evidence="2">The sequence shown here is derived from an EMBL/GenBank/DDBJ whole genome shotgun (WGS) entry which is preliminary data.</text>
</comment>
<evidence type="ECO:0000313" key="3">
    <source>
        <dbReference type="Proteomes" id="UP001630127"/>
    </source>
</evidence>
<protein>
    <submittedName>
        <fullName evidence="2">Uncharacterized protein</fullName>
    </submittedName>
</protein>
<reference evidence="2 3" key="1">
    <citation type="submission" date="2024-11" db="EMBL/GenBank/DDBJ databases">
        <title>A near-complete genome assembly of Cinchona calisaya.</title>
        <authorList>
            <person name="Lian D.C."/>
            <person name="Zhao X.W."/>
            <person name="Wei L."/>
        </authorList>
    </citation>
    <scope>NUCLEOTIDE SEQUENCE [LARGE SCALE GENOMIC DNA]</scope>
    <source>
        <tissue evidence="2">Nenye</tissue>
    </source>
</reference>
<gene>
    <name evidence="2" type="ORF">ACH5RR_034539</name>
</gene>
<feature type="region of interest" description="Disordered" evidence="1">
    <location>
        <begin position="1"/>
        <end position="20"/>
    </location>
</feature>
<organism evidence="2 3">
    <name type="scientific">Cinchona calisaya</name>
    <dbReference type="NCBI Taxonomy" id="153742"/>
    <lineage>
        <taxon>Eukaryota</taxon>
        <taxon>Viridiplantae</taxon>
        <taxon>Streptophyta</taxon>
        <taxon>Embryophyta</taxon>
        <taxon>Tracheophyta</taxon>
        <taxon>Spermatophyta</taxon>
        <taxon>Magnoliopsida</taxon>
        <taxon>eudicotyledons</taxon>
        <taxon>Gunneridae</taxon>
        <taxon>Pentapetalae</taxon>
        <taxon>asterids</taxon>
        <taxon>lamiids</taxon>
        <taxon>Gentianales</taxon>
        <taxon>Rubiaceae</taxon>
        <taxon>Cinchonoideae</taxon>
        <taxon>Cinchoneae</taxon>
        <taxon>Cinchona</taxon>
    </lineage>
</organism>
<accession>A0ABD2YCG3</accession>
<evidence type="ECO:0000256" key="1">
    <source>
        <dbReference type="SAM" id="MobiDB-lite"/>
    </source>
</evidence>
<keyword evidence="3" id="KW-1185">Reference proteome</keyword>
<proteinExistence type="predicted"/>
<dbReference type="Proteomes" id="UP001630127">
    <property type="component" value="Unassembled WGS sequence"/>
</dbReference>
<sequence length="84" mass="9114">MREDKQSRLPNLSRPSGKRERVWEVEDLGTVRKGVGDLRVGRGGGEGEVVDLEVGEGAGRGPICSISSINSSLPFMLSIYRNTV</sequence>
<name>A0ABD2YCG3_9GENT</name>
<dbReference type="AlphaFoldDB" id="A0ABD2YCG3"/>
<evidence type="ECO:0000313" key="2">
    <source>
        <dbReference type="EMBL" id="KAL3504698.1"/>
    </source>
</evidence>